<evidence type="ECO:0000313" key="2">
    <source>
        <dbReference type="Proteomes" id="UP000324222"/>
    </source>
</evidence>
<reference evidence="1 2" key="1">
    <citation type="submission" date="2019-05" db="EMBL/GenBank/DDBJ databases">
        <title>Another draft genome of Portunus trituberculatus and its Hox gene families provides insights of decapod evolution.</title>
        <authorList>
            <person name="Jeong J.-H."/>
            <person name="Song I."/>
            <person name="Kim S."/>
            <person name="Choi T."/>
            <person name="Kim D."/>
            <person name="Ryu S."/>
            <person name="Kim W."/>
        </authorList>
    </citation>
    <scope>NUCLEOTIDE SEQUENCE [LARGE SCALE GENOMIC DNA]</scope>
    <source>
        <tissue evidence="1">Muscle</tissue>
    </source>
</reference>
<name>A0A5B7D2T9_PORTR</name>
<dbReference type="AlphaFoldDB" id="A0A5B7D2T9"/>
<dbReference type="EMBL" id="VSRR010000443">
    <property type="protein sequence ID" value="MPC15625.1"/>
    <property type="molecule type" value="Genomic_DNA"/>
</dbReference>
<comment type="caution">
    <text evidence="1">The sequence shown here is derived from an EMBL/GenBank/DDBJ whole genome shotgun (WGS) entry which is preliminary data.</text>
</comment>
<sequence length="105" mass="12300">MNTAIFAWPQHHHTVAVITIITIITAPPLPHWTLTENAWYGLFWLGLVCKDVQLTNTRILYGWSLSFMAEKKTTTEVFSEAERTRVKMAEWREEEWQESCFQSKA</sequence>
<organism evidence="1 2">
    <name type="scientific">Portunus trituberculatus</name>
    <name type="common">Swimming crab</name>
    <name type="synonym">Neptunus trituberculatus</name>
    <dbReference type="NCBI Taxonomy" id="210409"/>
    <lineage>
        <taxon>Eukaryota</taxon>
        <taxon>Metazoa</taxon>
        <taxon>Ecdysozoa</taxon>
        <taxon>Arthropoda</taxon>
        <taxon>Crustacea</taxon>
        <taxon>Multicrustacea</taxon>
        <taxon>Malacostraca</taxon>
        <taxon>Eumalacostraca</taxon>
        <taxon>Eucarida</taxon>
        <taxon>Decapoda</taxon>
        <taxon>Pleocyemata</taxon>
        <taxon>Brachyura</taxon>
        <taxon>Eubrachyura</taxon>
        <taxon>Portunoidea</taxon>
        <taxon>Portunidae</taxon>
        <taxon>Portuninae</taxon>
        <taxon>Portunus</taxon>
    </lineage>
</organism>
<accession>A0A5B7D2T9</accession>
<protein>
    <submittedName>
        <fullName evidence="1">Uncharacterized protein</fullName>
    </submittedName>
</protein>
<proteinExistence type="predicted"/>
<evidence type="ECO:0000313" key="1">
    <source>
        <dbReference type="EMBL" id="MPC15625.1"/>
    </source>
</evidence>
<keyword evidence="2" id="KW-1185">Reference proteome</keyword>
<dbReference type="Proteomes" id="UP000324222">
    <property type="component" value="Unassembled WGS sequence"/>
</dbReference>
<gene>
    <name evidence="1" type="ORF">E2C01_008425</name>
</gene>